<dbReference type="InterPro" id="IPR036928">
    <property type="entry name" value="AS_sf"/>
</dbReference>
<evidence type="ECO:0000256" key="1">
    <source>
        <dbReference type="SAM" id="MobiDB-lite"/>
    </source>
</evidence>
<feature type="region of interest" description="Disordered" evidence="1">
    <location>
        <begin position="57"/>
        <end position="83"/>
    </location>
</feature>
<dbReference type="Gene3D" id="3.90.1300.10">
    <property type="entry name" value="Amidase signature (AS) domain"/>
    <property type="match status" value="1"/>
</dbReference>
<evidence type="ECO:0000313" key="2">
    <source>
        <dbReference type="EMBL" id="WUP72783.1"/>
    </source>
</evidence>
<gene>
    <name evidence="2" type="ORF">OG913_25590</name>
</gene>
<organism evidence="2 3">
    <name type="scientific">Microbispora hainanensis</name>
    <dbReference type="NCBI Taxonomy" id="568844"/>
    <lineage>
        <taxon>Bacteria</taxon>
        <taxon>Bacillati</taxon>
        <taxon>Actinomycetota</taxon>
        <taxon>Actinomycetes</taxon>
        <taxon>Streptosporangiales</taxon>
        <taxon>Streptosporangiaceae</taxon>
        <taxon>Microbispora</taxon>
    </lineage>
</organism>
<evidence type="ECO:0008006" key="4">
    <source>
        <dbReference type="Google" id="ProtNLM"/>
    </source>
</evidence>
<keyword evidence="3" id="KW-1185">Reference proteome</keyword>
<evidence type="ECO:0000313" key="3">
    <source>
        <dbReference type="Proteomes" id="UP001432011"/>
    </source>
</evidence>
<sequence>MTELWEMAASDLAELVRGGEVSCREAIEAHLRRIEAVNPRVNAVAVPIAERGGFHRRCRSSVPDSERISASRRWPPSKPRSRR</sequence>
<accession>A0ABZ1SK17</accession>
<protein>
    <recommendedName>
        <fullName evidence="4">Amidase domain-containing protein</fullName>
    </recommendedName>
</protein>
<name>A0ABZ1SK17_9ACTN</name>
<dbReference type="SUPFAM" id="SSF75304">
    <property type="entry name" value="Amidase signature (AS) enzymes"/>
    <property type="match status" value="1"/>
</dbReference>
<reference evidence="2" key="1">
    <citation type="submission" date="2022-10" db="EMBL/GenBank/DDBJ databases">
        <title>The complete genomes of actinobacterial strains from the NBC collection.</title>
        <authorList>
            <person name="Joergensen T.S."/>
            <person name="Alvarez Arevalo M."/>
            <person name="Sterndorff E.B."/>
            <person name="Faurdal D."/>
            <person name="Vuksanovic O."/>
            <person name="Mourched A.-S."/>
            <person name="Charusanti P."/>
            <person name="Shaw S."/>
            <person name="Blin K."/>
            <person name="Weber T."/>
        </authorList>
    </citation>
    <scope>NUCLEOTIDE SEQUENCE</scope>
    <source>
        <strain evidence="2">NBC_00254</strain>
    </source>
</reference>
<dbReference type="RefSeq" id="WP_328708563.1">
    <property type="nucleotide sequence ID" value="NZ_CP108085.1"/>
</dbReference>
<dbReference type="EMBL" id="CP108085">
    <property type="protein sequence ID" value="WUP72783.1"/>
    <property type="molecule type" value="Genomic_DNA"/>
</dbReference>
<proteinExistence type="predicted"/>
<dbReference type="Proteomes" id="UP001432011">
    <property type="component" value="Chromosome"/>
</dbReference>